<evidence type="ECO:0000313" key="1">
    <source>
        <dbReference type="EMBL" id="QKY71910.1"/>
    </source>
</evidence>
<gene>
    <name evidence="1" type="ORF">FLK62_00555</name>
    <name evidence="2" type="ORF">QBL01_12215</name>
</gene>
<proteinExistence type="predicted"/>
<evidence type="ECO:0000313" key="2">
    <source>
        <dbReference type="EMBL" id="WGE09949.1"/>
    </source>
</evidence>
<dbReference type="RefSeq" id="WP_005713748.1">
    <property type="nucleotide sequence ID" value="NZ_CP009237.1"/>
</dbReference>
<dbReference type="OrthoDB" id="8479564at2"/>
<dbReference type="KEGG" id="hpak:JT17_08425"/>
<reference evidence="2" key="2">
    <citation type="submission" date="2023-04" db="EMBL/GenBank/DDBJ databases">
        <title>Molecular characterization of the Integrative and Conjugative elements harboring multidrug-resistance gene from Glaesserella (Haemophilus) parasuis.</title>
        <authorList>
            <person name="Che Y."/>
            <person name="Zhou L."/>
        </authorList>
    </citation>
    <scope>NUCLEOTIDE SEQUENCE</scope>
    <source>
        <strain evidence="2">Z44</strain>
    </source>
</reference>
<dbReference type="Proteomes" id="UP001222296">
    <property type="component" value="Chromosome"/>
</dbReference>
<name>A0A084EVB6_GLAPU</name>
<organism evidence="1 3">
    <name type="scientific">Glaesserella parasuis</name>
    <name type="common">Haemophilus parasuis</name>
    <dbReference type="NCBI Taxonomy" id="738"/>
    <lineage>
        <taxon>Bacteria</taxon>
        <taxon>Pseudomonadati</taxon>
        <taxon>Pseudomonadota</taxon>
        <taxon>Gammaproteobacteria</taxon>
        <taxon>Pasteurellales</taxon>
        <taxon>Pasteurellaceae</taxon>
        <taxon>Glaesserella</taxon>
    </lineage>
</organism>
<dbReference type="EMBL" id="CP121769">
    <property type="protein sequence ID" value="WGE09949.1"/>
    <property type="molecule type" value="Genomic_DNA"/>
</dbReference>
<evidence type="ECO:0000313" key="3">
    <source>
        <dbReference type="Proteomes" id="UP000509790"/>
    </source>
</evidence>
<dbReference type="AlphaFoldDB" id="A0A084EVB6"/>
<sequence>MSEIVIKEGDLTFIFNEFILVEKYDDLSFYRNQFNAFANGTKAVDIIVVDENDNWMIEVKDYRQYQRTKTIPLADEIAIKVRDTLAGIVAMKLNANNQSEQQFAKQFLKKNKIKIVLHLEQKRSNSRLFPQPIDPAKLKQKLKMLLKAVDAHPFVVNKDSLHSTMHWKVI</sequence>
<protein>
    <submittedName>
        <fullName evidence="1">Uncharacterized protein</fullName>
    </submittedName>
</protein>
<accession>A0A084EVB6</accession>
<reference evidence="1 3" key="1">
    <citation type="submission" date="2019-06" db="EMBL/GenBank/DDBJ databases">
        <title>Complete genome sequence of Haemophilus parasuis HPS412.</title>
        <authorList>
            <person name="Yang S."/>
            <person name="Huang C."/>
        </authorList>
    </citation>
    <scope>NUCLEOTIDE SEQUENCE [LARGE SCALE GENOMIC DNA]</scope>
    <source>
        <strain evidence="1 3">HPS412</strain>
    </source>
</reference>
<dbReference type="GeneID" id="66617779"/>
<dbReference type="Proteomes" id="UP000509790">
    <property type="component" value="Chromosome"/>
</dbReference>
<dbReference type="EMBL" id="CP041334">
    <property type="protein sequence ID" value="QKY71910.1"/>
    <property type="molecule type" value="Genomic_DNA"/>
</dbReference>